<comment type="caution">
    <text evidence="2">The sequence shown here is derived from an EMBL/GenBank/DDBJ whole genome shotgun (WGS) entry which is preliminary data.</text>
</comment>
<gene>
    <name evidence="2" type="ORF">NYR02_01325</name>
</gene>
<name>A0A9X3AF71_9GAMM</name>
<dbReference type="InterPro" id="IPR021953">
    <property type="entry name" value="DUF3570"/>
</dbReference>
<dbReference type="RefSeq" id="WP_260974596.1">
    <property type="nucleotide sequence ID" value="NZ_JAOANI010000004.1"/>
</dbReference>
<feature type="signal peptide" evidence="1">
    <location>
        <begin position="1"/>
        <end position="23"/>
    </location>
</feature>
<evidence type="ECO:0000313" key="3">
    <source>
        <dbReference type="Proteomes" id="UP001147830"/>
    </source>
</evidence>
<organism evidence="2 3">
    <name type="scientific">Thalassolituus pacificus</name>
    <dbReference type="NCBI Taxonomy" id="2975440"/>
    <lineage>
        <taxon>Bacteria</taxon>
        <taxon>Pseudomonadati</taxon>
        <taxon>Pseudomonadota</taxon>
        <taxon>Gammaproteobacteria</taxon>
        <taxon>Oceanospirillales</taxon>
        <taxon>Oceanospirillaceae</taxon>
        <taxon>Thalassolituus</taxon>
    </lineage>
</organism>
<reference evidence="2" key="2">
    <citation type="submission" date="2022-08" db="EMBL/GenBank/DDBJ databases">
        <authorList>
            <person name="Dong C."/>
        </authorList>
    </citation>
    <scope>NUCLEOTIDE SEQUENCE</scope>
    <source>
        <strain evidence="2">59MF3M-4</strain>
    </source>
</reference>
<protein>
    <submittedName>
        <fullName evidence="2">DUF3570 domain-containing protein</fullName>
    </submittedName>
</protein>
<keyword evidence="1" id="KW-0732">Signal</keyword>
<feature type="chain" id="PRO_5040879299" evidence="1">
    <location>
        <begin position="24"/>
        <end position="395"/>
    </location>
</feature>
<sequence length="395" mass="44597">MSKHTLNSLAALAAAAATLPVQAESAPTEQVMAYRFSQYQEADAPRARTFTPTTERYSIDIHQFRYGRPLGGDWYLNSEFQYETLSGASPMQTYQNANGQSVLLMSGASISETRYDLKVAPKRYFSGALNGQLDGTLGTNLALSQENDYQSIALGADGSLELFNKHTTLLGSLSLSLDELSPSDAYISADRRRADGRGKRSVSIYEGVSQVIDKNRVVQVGVGYTKLSGYLSDPYKFEDRRPSSRGQLTLSGQYRHFFPLWDGAALHADYRYYSDDWGIRSHTLTTRWAQMFNLAPFSFRLIPMMRYYRQTQADFYSLEQNPPDDQLNSSDARLSSYGAFSYGLESRILYQQWTLSIDWQQYLSSEDFALVQTTNNETPALVDYSILSLGIEYRY</sequence>
<proteinExistence type="predicted"/>
<dbReference type="AlphaFoldDB" id="A0A9X3AF71"/>
<evidence type="ECO:0000313" key="2">
    <source>
        <dbReference type="EMBL" id="MCT7357661.1"/>
    </source>
</evidence>
<dbReference type="EMBL" id="JAOANI010000004">
    <property type="protein sequence ID" value="MCT7357661.1"/>
    <property type="molecule type" value="Genomic_DNA"/>
</dbReference>
<dbReference type="Proteomes" id="UP001147830">
    <property type="component" value="Unassembled WGS sequence"/>
</dbReference>
<keyword evidence="3" id="KW-1185">Reference proteome</keyword>
<reference evidence="2" key="1">
    <citation type="journal article" date="2022" name="Front. Microbiol.">
        <title>Genome-based taxonomic rearrangement of Oceanobacter-related bacteria including the description of Thalassolituus hydrocarbonoclasticus sp. nov. and Thalassolituus pacificus sp. nov. and emended description of the genus Thalassolituus.</title>
        <authorList>
            <person name="Dong C."/>
            <person name="Wei L."/>
            <person name="Wang J."/>
            <person name="Lai Q."/>
            <person name="Huang Z."/>
            <person name="Shao Z."/>
        </authorList>
    </citation>
    <scope>NUCLEOTIDE SEQUENCE</scope>
    <source>
        <strain evidence="2">59MF3M-4</strain>
    </source>
</reference>
<evidence type="ECO:0000256" key="1">
    <source>
        <dbReference type="SAM" id="SignalP"/>
    </source>
</evidence>
<accession>A0A9X3AF71</accession>
<dbReference type="Pfam" id="PF12094">
    <property type="entry name" value="DUF3570"/>
    <property type="match status" value="1"/>
</dbReference>